<dbReference type="RefSeq" id="WP_105516387.1">
    <property type="nucleotide sequence ID" value="NZ_PVEP01000013.1"/>
</dbReference>
<proteinExistence type="predicted"/>
<dbReference type="Proteomes" id="UP000238338">
    <property type="component" value="Unassembled WGS sequence"/>
</dbReference>
<dbReference type="EMBL" id="PVEP01000013">
    <property type="protein sequence ID" value="PQV53657.1"/>
    <property type="molecule type" value="Genomic_DNA"/>
</dbReference>
<keyword evidence="2" id="KW-0012">Acyltransferase</keyword>
<comment type="caution">
    <text evidence="4">The sequence shown here is derived from an EMBL/GenBank/DDBJ whole genome shotgun (WGS) entry which is preliminary data.</text>
</comment>
<reference evidence="4 5" key="1">
    <citation type="submission" date="2018-02" db="EMBL/GenBank/DDBJ databases">
        <title>Genomic Encyclopedia of Archaeal and Bacterial Type Strains, Phase II (KMG-II): from individual species to whole genera.</title>
        <authorList>
            <person name="Goeker M."/>
        </authorList>
    </citation>
    <scope>NUCLEOTIDE SEQUENCE [LARGE SCALE GENOMIC DNA]</scope>
    <source>
        <strain evidence="4 5">DSM 18921</strain>
    </source>
</reference>
<evidence type="ECO:0000313" key="4">
    <source>
        <dbReference type="EMBL" id="PQV53657.1"/>
    </source>
</evidence>
<accession>A0A2S8RYN6</accession>
<dbReference type="Pfam" id="PF13673">
    <property type="entry name" value="Acetyltransf_10"/>
    <property type="match status" value="1"/>
</dbReference>
<dbReference type="PROSITE" id="PS51186">
    <property type="entry name" value="GNAT"/>
    <property type="match status" value="1"/>
</dbReference>
<organism evidence="4 5">
    <name type="scientific">Albidovulum denitrificans</name>
    <dbReference type="NCBI Taxonomy" id="404881"/>
    <lineage>
        <taxon>Bacteria</taxon>
        <taxon>Pseudomonadati</taxon>
        <taxon>Pseudomonadota</taxon>
        <taxon>Alphaproteobacteria</taxon>
        <taxon>Rhodobacterales</taxon>
        <taxon>Paracoccaceae</taxon>
        <taxon>Albidovulum</taxon>
    </lineage>
</organism>
<evidence type="ECO:0000259" key="3">
    <source>
        <dbReference type="PROSITE" id="PS51186"/>
    </source>
</evidence>
<dbReference type="InterPro" id="IPR000182">
    <property type="entry name" value="GNAT_dom"/>
</dbReference>
<dbReference type="PANTHER" id="PTHR43877">
    <property type="entry name" value="AMINOALKYLPHOSPHONATE N-ACETYLTRANSFERASE-RELATED-RELATED"/>
    <property type="match status" value="1"/>
</dbReference>
<evidence type="ECO:0000256" key="1">
    <source>
        <dbReference type="ARBA" id="ARBA00022679"/>
    </source>
</evidence>
<protein>
    <submittedName>
        <fullName evidence="4">ElaA protein</fullName>
    </submittedName>
</protein>
<sequence>MSVEIAVTEDLATCQALRRTVFIEEQNVPEADEVDGRDAGAVHLLARVDGRAVGTARLLVSGDSGKIGRVCVLAEMRGKGIGARLIEAAVREFAANPAIGKVKLSAQINALSFYERLGFTAEGDEYLDAGIVHRDMFRTL</sequence>
<dbReference type="SUPFAM" id="SSF55729">
    <property type="entry name" value="Acyl-CoA N-acyltransferases (Nat)"/>
    <property type="match status" value="1"/>
</dbReference>
<gene>
    <name evidence="4" type="ORF">LX70_03841</name>
</gene>
<dbReference type="InterPro" id="IPR050832">
    <property type="entry name" value="Bact_Acetyltransf"/>
</dbReference>
<name>A0A2S8RYN6_9RHOB</name>
<dbReference type="GO" id="GO:0016747">
    <property type="term" value="F:acyltransferase activity, transferring groups other than amino-acyl groups"/>
    <property type="evidence" value="ECO:0007669"/>
    <property type="project" value="InterPro"/>
</dbReference>
<dbReference type="InterPro" id="IPR016181">
    <property type="entry name" value="Acyl_CoA_acyltransferase"/>
</dbReference>
<keyword evidence="1" id="KW-0808">Transferase</keyword>
<dbReference type="AlphaFoldDB" id="A0A2S8RYN6"/>
<evidence type="ECO:0000313" key="5">
    <source>
        <dbReference type="Proteomes" id="UP000238338"/>
    </source>
</evidence>
<feature type="domain" description="N-acetyltransferase" evidence="3">
    <location>
        <begin position="1"/>
        <end position="140"/>
    </location>
</feature>
<keyword evidence="5" id="KW-1185">Reference proteome</keyword>
<dbReference type="CDD" id="cd04301">
    <property type="entry name" value="NAT_SF"/>
    <property type="match status" value="1"/>
</dbReference>
<dbReference type="OrthoDB" id="9796171at2"/>
<dbReference type="Gene3D" id="3.40.630.30">
    <property type="match status" value="1"/>
</dbReference>
<evidence type="ECO:0000256" key="2">
    <source>
        <dbReference type="ARBA" id="ARBA00023315"/>
    </source>
</evidence>